<keyword evidence="4" id="KW-1003">Cell membrane</keyword>
<evidence type="ECO:0000256" key="2">
    <source>
        <dbReference type="ARBA" id="ARBA00008335"/>
    </source>
</evidence>
<dbReference type="PROSITE" id="PS50850">
    <property type="entry name" value="MFS"/>
    <property type="match status" value="1"/>
</dbReference>
<feature type="transmembrane region" description="Helical" evidence="8">
    <location>
        <begin position="168"/>
        <end position="188"/>
    </location>
</feature>
<dbReference type="PANTHER" id="PTHR43271">
    <property type="entry name" value="BLL2771 PROTEIN"/>
    <property type="match status" value="1"/>
</dbReference>
<feature type="transmembrane region" description="Helical" evidence="8">
    <location>
        <begin position="82"/>
        <end position="101"/>
    </location>
</feature>
<evidence type="ECO:0000256" key="8">
    <source>
        <dbReference type="SAM" id="Phobius"/>
    </source>
</evidence>
<keyword evidence="5 8" id="KW-0812">Transmembrane</keyword>
<keyword evidence="11" id="KW-1185">Reference proteome</keyword>
<feature type="transmembrane region" description="Helical" evidence="8">
    <location>
        <begin position="220"/>
        <end position="240"/>
    </location>
</feature>
<dbReference type="InterPro" id="IPR011701">
    <property type="entry name" value="MFS"/>
</dbReference>
<dbReference type="Pfam" id="PF07690">
    <property type="entry name" value="MFS_1"/>
    <property type="match status" value="2"/>
</dbReference>
<dbReference type="GO" id="GO:0022857">
    <property type="term" value="F:transmembrane transporter activity"/>
    <property type="evidence" value="ECO:0007669"/>
    <property type="project" value="InterPro"/>
</dbReference>
<feature type="transmembrane region" description="Helical" evidence="8">
    <location>
        <begin position="52"/>
        <end position="70"/>
    </location>
</feature>
<dbReference type="InterPro" id="IPR020846">
    <property type="entry name" value="MFS_dom"/>
</dbReference>
<dbReference type="RefSeq" id="WP_246092367.1">
    <property type="nucleotide sequence ID" value="NZ_BAABCI010000034.1"/>
</dbReference>
<dbReference type="Proteomes" id="UP000320806">
    <property type="component" value="Unassembled WGS sequence"/>
</dbReference>
<reference evidence="10 11" key="1">
    <citation type="submission" date="2019-06" db="EMBL/GenBank/DDBJ databases">
        <title>Sequencing the genomes of 1000 actinobacteria strains.</title>
        <authorList>
            <person name="Klenk H.-P."/>
        </authorList>
    </citation>
    <scope>NUCLEOTIDE SEQUENCE [LARGE SCALE GENOMIC DNA]</scope>
    <source>
        <strain evidence="10 11">DSM 19828</strain>
    </source>
</reference>
<accession>A0A542EFJ7</accession>
<keyword evidence="3" id="KW-0813">Transport</keyword>
<evidence type="ECO:0000256" key="5">
    <source>
        <dbReference type="ARBA" id="ARBA00022692"/>
    </source>
</evidence>
<dbReference type="Gene3D" id="1.20.1250.20">
    <property type="entry name" value="MFS general substrate transporter like domains"/>
    <property type="match status" value="1"/>
</dbReference>
<evidence type="ECO:0000259" key="9">
    <source>
        <dbReference type="PROSITE" id="PS50850"/>
    </source>
</evidence>
<organism evidence="10 11">
    <name type="scientific">Yimella lutea</name>
    <dbReference type="NCBI Taxonomy" id="587872"/>
    <lineage>
        <taxon>Bacteria</taxon>
        <taxon>Bacillati</taxon>
        <taxon>Actinomycetota</taxon>
        <taxon>Actinomycetes</taxon>
        <taxon>Micrococcales</taxon>
        <taxon>Dermacoccaceae</taxon>
        <taxon>Yimella</taxon>
    </lineage>
</organism>
<evidence type="ECO:0000256" key="6">
    <source>
        <dbReference type="ARBA" id="ARBA00022989"/>
    </source>
</evidence>
<feature type="transmembrane region" description="Helical" evidence="8">
    <location>
        <begin position="309"/>
        <end position="332"/>
    </location>
</feature>
<evidence type="ECO:0000256" key="1">
    <source>
        <dbReference type="ARBA" id="ARBA00004651"/>
    </source>
</evidence>
<keyword evidence="7 8" id="KW-0472">Membrane</keyword>
<sequence length="406" mass="41899">MSFQGYRRGDVGYRNITLALFAAGMATFVAMYSAQAVLPELSDEFSVGPATSALAISATTGLLALAIIPASALSERFGRVRVMAFAALASALLGCLMPLAASMEVLLLLRGLQGLCLAGVPATAMAYLTEEVDAEHLGSAMGRYIAGTTVGGLSGRVLAALVLDHASWRWALEAAGIAALAFTGLFLWRAPGSRFFVPQPVGLRATTTNVVGHLHNARLVALYVTAFLLMGGFVAVYNMIGFRLSAAPFGLPQSAVGLVFLLYLAGTVSSAAAGRLADRFGRKTVLVVAELVAVIGLLITLPANLPAVLGGVLLFTAGFFAAHSVASGWVGATADAHRAEASALYLFAYYLGSSVLGALAGLWFAADGWAGVVVYVGVLFALALALAVIIPLLRRRCAATRASGVS</sequence>
<dbReference type="PANTHER" id="PTHR43271:SF1">
    <property type="entry name" value="INNER MEMBRANE TRANSPORT PROTEIN YNFM"/>
    <property type="match status" value="1"/>
</dbReference>
<dbReference type="InterPro" id="IPR005829">
    <property type="entry name" value="Sugar_transporter_CS"/>
</dbReference>
<evidence type="ECO:0000313" key="11">
    <source>
        <dbReference type="Proteomes" id="UP000320806"/>
    </source>
</evidence>
<dbReference type="SUPFAM" id="SSF103473">
    <property type="entry name" value="MFS general substrate transporter"/>
    <property type="match status" value="1"/>
</dbReference>
<feature type="transmembrane region" description="Helical" evidence="8">
    <location>
        <begin position="372"/>
        <end position="393"/>
    </location>
</feature>
<feature type="transmembrane region" description="Helical" evidence="8">
    <location>
        <begin position="12"/>
        <end position="32"/>
    </location>
</feature>
<feature type="transmembrane region" description="Helical" evidence="8">
    <location>
        <begin position="252"/>
        <end position="273"/>
    </location>
</feature>
<feature type="transmembrane region" description="Helical" evidence="8">
    <location>
        <begin position="344"/>
        <end position="366"/>
    </location>
</feature>
<protein>
    <submittedName>
        <fullName evidence="10">Putative MFS family arabinose efflux permease</fullName>
    </submittedName>
</protein>
<gene>
    <name evidence="10" type="ORF">FB459_1568</name>
</gene>
<proteinExistence type="inferred from homology"/>
<evidence type="ECO:0000256" key="7">
    <source>
        <dbReference type="ARBA" id="ARBA00023136"/>
    </source>
</evidence>
<evidence type="ECO:0000256" key="3">
    <source>
        <dbReference type="ARBA" id="ARBA00022448"/>
    </source>
</evidence>
<feature type="domain" description="Major facilitator superfamily (MFS) profile" evidence="9">
    <location>
        <begin position="12"/>
        <end position="395"/>
    </location>
</feature>
<dbReference type="GO" id="GO:0005886">
    <property type="term" value="C:plasma membrane"/>
    <property type="evidence" value="ECO:0007669"/>
    <property type="project" value="UniProtKB-SubCell"/>
</dbReference>
<keyword evidence="6 8" id="KW-1133">Transmembrane helix</keyword>
<feature type="transmembrane region" description="Helical" evidence="8">
    <location>
        <begin position="285"/>
        <end position="303"/>
    </location>
</feature>
<dbReference type="CDD" id="cd17324">
    <property type="entry name" value="MFS_NepI_like"/>
    <property type="match status" value="1"/>
</dbReference>
<comment type="caution">
    <text evidence="10">The sequence shown here is derived from an EMBL/GenBank/DDBJ whole genome shotgun (WGS) entry which is preliminary data.</text>
</comment>
<name>A0A542EFJ7_9MICO</name>
<evidence type="ECO:0000256" key="4">
    <source>
        <dbReference type="ARBA" id="ARBA00022475"/>
    </source>
</evidence>
<dbReference type="AlphaFoldDB" id="A0A542EFJ7"/>
<feature type="transmembrane region" description="Helical" evidence="8">
    <location>
        <begin position="107"/>
        <end position="129"/>
    </location>
</feature>
<comment type="similarity">
    <text evidence="2">Belongs to the major facilitator superfamily.</text>
</comment>
<comment type="subcellular location">
    <subcellularLocation>
        <location evidence="1">Cell membrane</location>
        <topology evidence="1">Multi-pass membrane protein</topology>
    </subcellularLocation>
</comment>
<dbReference type="InterPro" id="IPR036259">
    <property type="entry name" value="MFS_trans_sf"/>
</dbReference>
<dbReference type="EMBL" id="VFMO01000001">
    <property type="protein sequence ID" value="TQJ14121.1"/>
    <property type="molecule type" value="Genomic_DNA"/>
</dbReference>
<evidence type="ECO:0000313" key="10">
    <source>
        <dbReference type="EMBL" id="TQJ14121.1"/>
    </source>
</evidence>
<dbReference type="PROSITE" id="PS00216">
    <property type="entry name" value="SUGAR_TRANSPORT_1"/>
    <property type="match status" value="1"/>
</dbReference>
<feature type="transmembrane region" description="Helical" evidence="8">
    <location>
        <begin position="141"/>
        <end position="162"/>
    </location>
</feature>